<accession>A0AAW2NAX6</accession>
<reference evidence="1" key="2">
    <citation type="journal article" date="2024" name="Plant">
        <title>Genomic evolution and insights into agronomic trait innovations of Sesamum species.</title>
        <authorList>
            <person name="Miao H."/>
            <person name="Wang L."/>
            <person name="Qu L."/>
            <person name="Liu H."/>
            <person name="Sun Y."/>
            <person name="Le M."/>
            <person name="Wang Q."/>
            <person name="Wei S."/>
            <person name="Zheng Y."/>
            <person name="Lin W."/>
            <person name="Duan Y."/>
            <person name="Cao H."/>
            <person name="Xiong S."/>
            <person name="Wang X."/>
            <person name="Wei L."/>
            <person name="Li C."/>
            <person name="Ma Q."/>
            <person name="Ju M."/>
            <person name="Zhao R."/>
            <person name="Li G."/>
            <person name="Mu C."/>
            <person name="Tian Q."/>
            <person name="Mei H."/>
            <person name="Zhang T."/>
            <person name="Gao T."/>
            <person name="Zhang H."/>
        </authorList>
    </citation>
    <scope>NUCLEOTIDE SEQUENCE</scope>
    <source>
        <strain evidence="1">G02</strain>
    </source>
</reference>
<dbReference type="AlphaFoldDB" id="A0AAW2NAX6"/>
<proteinExistence type="predicted"/>
<comment type="caution">
    <text evidence="1">The sequence shown here is derived from an EMBL/GenBank/DDBJ whole genome shotgun (WGS) entry which is preliminary data.</text>
</comment>
<protein>
    <submittedName>
        <fullName evidence="1">ABC transporter G family member 24</fullName>
    </submittedName>
</protein>
<name>A0AAW2NAX6_SESRA</name>
<evidence type="ECO:0000313" key="1">
    <source>
        <dbReference type="EMBL" id="KAL0340714.1"/>
    </source>
</evidence>
<sequence length="360" mass="39477">MQGLMLSLLVQCQQGLENNINGVNATQLNDQLTESLYQRLSAVTSHLIHSEIARRATFCITNPEDDWNRAFNFSDNLDFLSNCILTTQGVSPPFEAGNSFPFGVSTVLFCTQLTMLWRLIKQVICPRDCVLQQTSNSTSPISSAPQHPKTFLNPNRNCNLTAWVSGCEPGWACSAGFNQPLDFTESDEIPPRTDDCKPCCEGFFCPQGLTCMIPCPLGSYCPLATYNGTTGLCDPYLYQLPSGKPNHTCGGANIWADVSRGCYKLTSCDANTTRQNITQYGLMLIPLFFLRRLLPLLSSPTVVFFTPWPFGFFTPVCDQCGGGATSGCVGCVVGGREKFFSSGQGSLSRLSKTFWFPLSV</sequence>
<organism evidence="1">
    <name type="scientific">Sesamum radiatum</name>
    <name type="common">Black benniseed</name>
    <dbReference type="NCBI Taxonomy" id="300843"/>
    <lineage>
        <taxon>Eukaryota</taxon>
        <taxon>Viridiplantae</taxon>
        <taxon>Streptophyta</taxon>
        <taxon>Embryophyta</taxon>
        <taxon>Tracheophyta</taxon>
        <taxon>Spermatophyta</taxon>
        <taxon>Magnoliopsida</taxon>
        <taxon>eudicotyledons</taxon>
        <taxon>Gunneridae</taxon>
        <taxon>Pentapetalae</taxon>
        <taxon>asterids</taxon>
        <taxon>lamiids</taxon>
        <taxon>Lamiales</taxon>
        <taxon>Pedaliaceae</taxon>
        <taxon>Sesamum</taxon>
    </lineage>
</organism>
<dbReference type="EMBL" id="JACGWJ010000020">
    <property type="protein sequence ID" value="KAL0340714.1"/>
    <property type="molecule type" value="Genomic_DNA"/>
</dbReference>
<gene>
    <name evidence="1" type="ORF">Sradi_4588200</name>
</gene>
<reference evidence="1" key="1">
    <citation type="submission" date="2020-06" db="EMBL/GenBank/DDBJ databases">
        <authorList>
            <person name="Li T."/>
            <person name="Hu X."/>
            <person name="Zhang T."/>
            <person name="Song X."/>
            <person name="Zhang H."/>
            <person name="Dai N."/>
            <person name="Sheng W."/>
            <person name="Hou X."/>
            <person name="Wei L."/>
        </authorList>
    </citation>
    <scope>NUCLEOTIDE SEQUENCE</scope>
    <source>
        <strain evidence="1">G02</strain>
        <tissue evidence="1">Leaf</tissue>
    </source>
</reference>